<dbReference type="RefSeq" id="WP_245137120.1">
    <property type="nucleotide sequence ID" value="NZ_CP128477.1"/>
</dbReference>
<accession>A0ABT0D2E3</accession>
<keyword evidence="3" id="KW-0472">Membrane</keyword>
<dbReference type="NCBIfam" id="TIGR00254">
    <property type="entry name" value="GGDEF"/>
    <property type="match status" value="1"/>
</dbReference>
<name>A0ABT0D2E3_9HYPH</name>
<feature type="transmembrane region" description="Helical" evidence="3">
    <location>
        <begin position="148"/>
        <end position="169"/>
    </location>
</feature>
<evidence type="ECO:0000259" key="4">
    <source>
        <dbReference type="PROSITE" id="PS50887"/>
    </source>
</evidence>
<dbReference type="EC" id="2.7.7.65" evidence="1"/>
<keyword evidence="6" id="KW-1185">Reference proteome</keyword>
<evidence type="ECO:0000256" key="1">
    <source>
        <dbReference type="ARBA" id="ARBA00012528"/>
    </source>
</evidence>
<comment type="catalytic activity">
    <reaction evidence="2">
        <text>2 GTP = 3',3'-c-di-GMP + 2 diphosphate</text>
        <dbReference type="Rhea" id="RHEA:24898"/>
        <dbReference type="ChEBI" id="CHEBI:33019"/>
        <dbReference type="ChEBI" id="CHEBI:37565"/>
        <dbReference type="ChEBI" id="CHEBI:58805"/>
        <dbReference type="EC" id="2.7.7.65"/>
    </reaction>
</comment>
<dbReference type="InterPro" id="IPR000160">
    <property type="entry name" value="GGDEF_dom"/>
</dbReference>
<sequence>MIDVKTAFFLWVIQANTLAILLIAIWLHARDQKHFLWFGIGFLFHANGLGMVGMRGQIPDFISIQVANTLSLVGFSFWAKGLAALDRRPGSLFFLLPPLLWIVGNFVPSIREDFAFRVSLYNAGASLGFAILAVIASRARFSTSRDRTLLTLLWGMQVIAGIGHIVVVLHLRPTSFADDFFGMWMGTFVVICFITSAVILAKITMDRSEEQLQALVRTDPLTGALNRRGFSEAYQRLAETSPLDMLGVLVFDLDHFKQINDRYGHTTGDRVLQEFAKVCRSLLPQRAVFARTGGEEFAAILAISEPRDAALFAETVRLAFADRSFPTSEAPISVTTSVGISVSPLHTANLDHLLSEADLALYTAKAQGRNRTSVRAGNRTVTVPPSREESPLEEVDRQADRHVAILNRISAVAHKLND</sequence>
<evidence type="ECO:0000313" key="6">
    <source>
        <dbReference type="Proteomes" id="UP001522662"/>
    </source>
</evidence>
<gene>
    <name evidence="5" type="ORF">MKJ03_14760</name>
</gene>
<evidence type="ECO:0000313" key="5">
    <source>
        <dbReference type="EMBL" id="MCJ8239588.1"/>
    </source>
</evidence>
<dbReference type="PANTHER" id="PTHR45138">
    <property type="entry name" value="REGULATORY COMPONENTS OF SENSORY TRANSDUCTION SYSTEM"/>
    <property type="match status" value="1"/>
</dbReference>
<dbReference type="EMBL" id="JALAYX010000003">
    <property type="protein sequence ID" value="MCJ8239588.1"/>
    <property type="molecule type" value="Genomic_DNA"/>
</dbReference>
<proteinExistence type="predicted"/>
<feature type="transmembrane region" description="Helical" evidence="3">
    <location>
        <begin position="6"/>
        <end position="28"/>
    </location>
</feature>
<dbReference type="SMART" id="SM00267">
    <property type="entry name" value="GGDEF"/>
    <property type="match status" value="1"/>
</dbReference>
<dbReference type="Gene3D" id="3.30.70.270">
    <property type="match status" value="1"/>
</dbReference>
<reference evidence="5 6" key="1">
    <citation type="submission" date="2022-03" db="EMBL/GenBank/DDBJ databases">
        <title>Rhizobium SSM4.3 sp. nov., isolated from Sediment (Gouqi Island).</title>
        <authorList>
            <person name="Chen G."/>
        </authorList>
    </citation>
    <scope>NUCLEOTIDE SEQUENCE [LARGE SCALE GENOMIC DNA]</scope>
    <source>
        <strain evidence="5 6">SSM4.3</strain>
    </source>
</reference>
<dbReference type="Pfam" id="PF00990">
    <property type="entry name" value="GGDEF"/>
    <property type="match status" value="1"/>
</dbReference>
<protein>
    <recommendedName>
        <fullName evidence="1">diguanylate cyclase</fullName>
        <ecNumber evidence="1">2.7.7.65</ecNumber>
    </recommendedName>
</protein>
<keyword evidence="3" id="KW-1133">Transmembrane helix</keyword>
<evidence type="ECO:0000256" key="3">
    <source>
        <dbReference type="SAM" id="Phobius"/>
    </source>
</evidence>
<keyword evidence="3" id="KW-0812">Transmembrane</keyword>
<dbReference type="InterPro" id="IPR050469">
    <property type="entry name" value="Diguanylate_Cyclase"/>
</dbReference>
<evidence type="ECO:0000256" key="2">
    <source>
        <dbReference type="ARBA" id="ARBA00034247"/>
    </source>
</evidence>
<feature type="domain" description="GGDEF" evidence="4">
    <location>
        <begin position="244"/>
        <end position="377"/>
    </location>
</feature>
<dbReference type="Proteomes" id="UP001522662">
    <property type="component" value="Unassembled WGS sequence"/>
</dbReference>
<feature type="transmembrane region" description="Helical" evidence="3">
    <location>
        <begin position="181"/>
        <end position="201"/>
    </location>
</feature>
<dbReference type="CDD" id="cd01949">
    <property type="entry name" value="GGDEF"/>
    <property type="match status" value="1"/>
</dbReference>
<dbReference type="InterPro" id="IPR029787">
    <property type="entry name" value="Nucleotide_cyclase"/>
</dbReference>
<dbReference type="SUPFAM" id="SSF55073">
    <property type="entry name" value="Nucleotide cyclase"/>
    <property type="match status" value="1"/>
</dbReference>
<feature type="transmembrane region" description="Helical" evidence="3">
    <location>
        <begin position="91"/>
        <end position="108"/>
    </location>
</feature>
<feature type="transmembrane region" description="Helical" evidence="3">
    <location>
        <begin position="61"/>
        <end position="79"/>
    </location>
</feature>
<dbReference type="InterPro" id="IPR043128">
    <property type="entry name" value="Rev_trsase/Diguanyl_cyclase"/>
</dbReference>
<comment type="caution">
    <text evidence="5">The sequence shown here is derived from an EMBL/GenBank/DDBJ whole genome shotgun (WGS) entry which is preliminary data.</text>
</comment>
<feature type="transmembrane region" description="Helical" evidence="3">
    <location>
        <begin position="114"/>
        <end position="136"/>
    </location>
</feature>
<dbReference type="PANTHER" id="PTHR45138:SF9">
    <property type="entry name" value="DIGUANYLATE CYCLASE DGCM-RELATED"/>
    <property type="match status" value="1"/>
</dbReference>
<dbReference type="PROSITE" id="PS50887">
    <property type="entry name" value="GGDEF"/>
    <property type="match status" value="1"/>
</dbReference>
<organism evidence="5 6">
    <name type="scientific">Peteryoungia algae</name>
    <dbReference type="NCBI Taxonomy" id="2919917"/>
    <lineage>
        <taxon>Bacteria</taxon>
        <taxon>Pseudomonadati</taxon>
        <taxon>Pseudomonadota</taxon>
        <taxon>Alphaproteobacteria</taxon>
        <taxon>Hyphomicrobiales</taxon>
        <taxon>Rhizobiaceae</taxon>
        <taxon>Peteryoungia</taxon>
    </lineage>
</organism>